<evidence type="ECO:0000313" key="2">
    <source>
        <dbReference type="RefSeq" id="XP_017312736.1"/>
    </source>
</evidence>
<dbReference type="OrthoDB" id="8945351at2759"/>
<reference evidence="1" key="1">
    <citation type="journal article" date="2016" name="Nat. Commun.">
        <title>The channel catfish genome sequence provides insights into the evolution of scale formation in teleosts.</title>
        <authorList>
            <person name="Liu Z."/>
            <person name="Liu S."/>
            <person name="Yao J."/>
            <person name="Bao L."/>
            <person name="Zhang J."/>
            <person name="Li Y."/>
            <person name="Jiang C."/>
            <person name="Sun L."/>
            <person name="Wang R."/>
            <person name="Zhang Y."/>
            <person name="Zhou T."/>
            <person name="Zeng Q."/>
            <person name="Fu Q."/>
            <person name="Gao S."/>
            <person name="Li N."/>
            <person name="Koren S."/>
            <person name="Jiang Y."/>
            <person name="Zimin A."/>
            <person name="Xu P."/>
            <person name="Phillippy A.M."/>
            <person name="Geng X."/>
            <person name="Song L."/>
            <person name="Sun F."/>
            <person name="Li C."/>
            <person name="Wang X."/>
            <person name="Chen A."/>
            <person name="Jin Y."/>
            <person name="Yuan Z."/>
            <person name="Yang Y."/>
            <person name="Tan S."/>
            <person name="Peatman E."/>
            <person name="Lu J."/>
            <person name="Qin Z."/>
            <person name="Dunham R."/>
            <person name="Li Z."/>
            <person name="Sonstegard T."/>
            <person name="Feng J."/>
            <person name="Danzmann R.G."/>
            <person name="Schroeder S."/>
            <person name="Scheffler B."/>
            <person name="Duke M.V."/>
            <person name="Ballard L."/>
            <person name="Kucuktas H."/>
            <person name="Kaltenboeck L."/>
            <person name="Liu H."/>
            <person name="Armbruster J."/>
            <person name="Xie Y."/>
            <person name="Kirby M.L."/>
            <person name="Tian Y."/>
            <person name="Flanagan M.E."/>
            <person name="Mu W."/>
            <person name="Waldbieser G.C."/>
        </authorList>
    </citation>
    <scope>NUCLEOTIDE SEQUENCE [LARGE SCALE GENOMIC DNA]</scope>
    <source>
        <strain evidence="1">SDA103</strain>
    </source>
</reference>
<dbReference type="KEGG" id="ipu:108258548"/>
<sequence>MRKGTWRTYKKDPMLFCPISPSRRHDPRSIWAHLDPILQFLAKDHTNVQSLHFFSDRPATQCKNRANFYMTATEPHQRGFSTVMWNFFEASHGKGAPNGVGAALKRTALVRQGRDMPNAGTFFQLLKDTGKVKLFYVSEEEVEKKGEGLKEVSLFTIKGTMRMHEVLSDSHGILKHRNISCFCHSAEGIFGCLFYGLEEVSYGCN</sequence>
<keyword evidence="1" id="KW-1185">Reference proteome</keyword>
<reference evidence="2" key="2">
    <citation type="submission" date="2025-08" db="UniProtKB">
        <authorList>
            <consortium name="RefSeq"/>
        </authorList>
    </citation>
    <scope>IDENTIFICATION</scope>
    <source>
        <tissue evidence="2">Blood</tissue>
    </source>
</reference>
<name>A0A2D0Q4W2_ICTPU</name>
<accession>A0A2D0Q4W2</accession>
<dbReference type="RefSeq" id="XP_017312736.1">
    <property type="nucleotide sequence ID" value="XM_017457247.3"/>
</dbReference>
<organism evidence="1 2">
    <name type="scientific">Ictalurus punctatus</name>
    <name type="common">Channel catfish</name>
    <name type="synonym">Silurus punctatus</name>
    <dbReference type="NCBI Taxonomy" id="7998"/>
    <lineage>
        <taxon>Eukaryota</taxon>
        <taxon>Metazoa</taxon>
        <taxon>Chordata</taxon>
        <taxon>Craniata</taxon>
        <taxon>Vertebrata</taxon>
        <taxon>Euteleostomi</taxon>
        <taxon>Actinopterygii</taxon>
        <taxon>Neopterygii</taxon>
        <taxon>Teleostei</taxon>
        <taxon>Ostariophysi</taxon>
        <taxon>Siluriformes</taxon>
        <taxon>Ictaluridae</taxon>
        <taxon>Ictalurus</taxon>
    </lineage>
</organism>
<dbReference type="GeneID" id="108258548"/>
<dbReference type="PANTHER" id="PTHR46601:SF1">
    <property type="entry name" value="ADF-H DOMAIN-CONTAINING PROTEIN"/>
    <property type="match status" value="1"/>
</dbReference>
<proteinExistence type="predicted"/>
<gene>
    <name evidence="2" type="primary">LOC108258548</name>
</gene>
<dbReference type="Proteomes" id="UP000221080">
    <property type="component" value="Chromosome 26"/>
</dbReference>
<evidence type="ECO:0000313" key="1">
    <source>
        <dbReference type="Proteomes" id="UP000221080"/>
    </source>
</evidence>
<dbReference type="PANTHER" id="PTHR46601">
    <property type="entry name" value="ULP_PROTEASE DOMAIN-CONTAINING PROTEIN"/>
    <property type="match status" value="1"/>
</dbReference>
<dbReference type="AlphaFoldDB" id="A0A2D0Q4W2"/>
<protein>
    <submittedName>
        <fullName evidence="2">Uncharacterized protein LOC108258548</fullName>
    </submittedName>
</protein>